<evidence type="ECO:0000256" key="1">
    <source>
        <dbReference type="ARBA" id="ARBA00004604"/>
    </source>
</evidence>
<feature type="region of interest" description="Disordered" evidence="5">
    <location>
        <begin position="94"/>
        <end position="122"/>
    </location>
</feature>
<dbReference type="OrthoDB" id="551633at2759"/>
<evidence type="ECO:0000256" key="3">
    <source>
        <dbReference type="ARBA" id="ARBA00023054"/>
    </source>
</evidence>
<feature type="compositionally biased region" description="Basic residues" evidence="5">
    <location>
        <begin position="219"/>
        <end position="231"/>
    </location>
</feature>
<keyword evidence="4" id="KW-0539">Nucleus</keyword>
<accession>A0A0H2S363</accession>
<proteinExistence type="inferred from homology"/>
<comment type="subcellular location">
    <subcellularLocation>
        <location evidence="1">Nucleus</location>
        <location evidence="1">Nucleolus</location>
    </subcellularLocation>
</comment>
<dbReference type="EMBL" id="KQ085895">
    <property type="protein sequence ID" value="KLO18419.1"/>
    <property type="molecule type" value="Genomic_DNA"/>
</dbReference>
<keyword evidence="7" id="KW-1185">Reference proteome</keyword>
<dbReference type="InParanoid" id="A0A0H2S363"/>
<evidence type="ECO:0000256" key="2">
    <source>
        <dbReference type="ARBA" id="ARBA00007175"/>
    </source>
</evidence>
<dbReference type="Pfam" id="PF09805">
    <property type="entry name" value="Nop25"/>
    <property type="match status" value="1"/>
</dbReference>
<organism evidence="6 7">
    <name type="scientific">Schizopora paradoxa</name>
    <dbReference type="NCBI Taxonomy" id="27342"/>
    <lineage>
        <taxon>Eukaryota</taxon>
        <taxon>Fungi</taxon>
        <taxon>Dikarya</taxon>
        <taxon>Basidiomycota</taxon>
        <taxon>Agaricomycotina</taxon>
        <taxon>Agaricomycetes</taxon>
        <taxon>Hymenochaetales</taxon>
        <taxon>Schizoporaceae</taxon>
        <taxon>Schizopora</taxon>
    </lineage>
</organism>
<comment type="similarity">
    <text evidence="2">Belongs to the RRP17 family.</text>
</comment>
<name>A0A0H2S363_9AGAM</name>
<dbReference type="PANTHER" id="PTHR14577:SF0">
    <property type="entry name" value="NUCLEOLAR PROTEIN 12"/>
    <property type="match status" value="1"/>
</dbReference>
<dbReference type="PANTHER" id="PTHR14577">
    <property type="entry name" value="NUCLEOLAR PROTEIN 12"/>
    <property type="match status" value="1"/>
</dbReference>
<evidence type="ECO:0000256" key="5">
    <source>
        <dbReference type="SAM" id="MobiDB-lite"/>
    </source>
</evidence>
<evidence type="ECO:0000313" key="7">
    <source>
        <dbReference type="Proteomes" id="UP000053477"/>
    </source>
</evidence>
<evidence type="ECO:0000313" key="6">
    <source>
        <dbReference type="EMBL" id="KLO18419.1"/>
    </source>
</evidence>
<reference evidence="6 7" key="1">
    <citation type="submission" date="2015-04" db="EMBL/GenBank/DDBJ databases">
        <title>Complete genome sequence of Schizopora paradoxa KUC8140, a cosmopolitan wood degrader in East Asia.</title>
        <authorList>
            <consortium name="DOE Joint Genome Institute"/>
            <person name="Min B."/>
            <person name="Park H."/>
            <person name="Jang Y."/>
            <person name="Kim J.-J."/>
            <person name="Kim K.H."/>
            <person name="Pangilinan J."/>
            <person name="Lipzen A."/>
            <person name="Riley R."/>
            <person name="Grigoriev I.V."/>
            <person name="Spatafora J.W."/>
            <person name="Choi I.-G."/>
        </authorList>
    </citation>
    <scope>NUCLEOTIDE SEQUENCE [LARGE SCALE GENOMIC DNA]</scope>
    <source>
        <strain evidence="6 7">KUC8140</strain>
    </source>
</reference>
<feature type="compositionally biased region" description="Basic and acidic residues" evidence="5">
    <location>
        <begin position="191"/>
        <end position="204"/>
    </location>
</feature>
<dbReference type="GO" id="GO:0019843">
    <property type="term" value="F:rRNA binding"/>
    <property type="evidence" value="ECO:0007669"/>
    <property type="project" value="TreeGrafter"/>
</dbReference>
<gene>
    <name evidence="6" type="ORF">SCHPADRAFT_899811</name>
</gene>
<evidence type="ECO:0008006" key="8">
    <source>
        <dbReference type="Google" id="ProtNLM"/>
    </source>
</evidence>
<keyword evidence="3" id="KW-0175">Coiled coil</keyword>
<feature type="compositionally biased region" description="Basic and acidic residues" evidence="5">
    <location>
        <begin position="110"/>
        <end position="119"/>
    </location>
</feature>
<dbReference type="STRING" id="27342.A0A0H2S363"/>
<dbReference type="AlphaFoldDB" id="A0A0H2S363"/>
<feature type="compositionally biased region" description="Basic residues" evidence="5">
    <location>
        <begin position="243"/>
        <end position="256"/>
    </location>
</feature>
<evidence type="ECO:0000256" key="4">
    <source>
        <dbReference type="ARBA" id="ARBA00023242"/>
    </source>
</evidence>
<sequence length="256" mass="28772">MKLSNTDVLTHAHAVLKAKARAKRHQVDQIVFDEDARREYLSGFQKRNILKKEAAKTRAKQREHQQKLEARREHRQALKEQALKNAKLVEEAYGIDGDSSEDDEFTGFSTEEKGKDRAVQEAYEDAEQLATVTVIEEFDPAALRNYASTSAASLDSDMNVGAKEAVPALRSKRRSDEPAAHHAATAQHSKTHGEHPPRPSEVRSSKIKPKKIAYETKAARKAARQKQRSRKVEKASLAGGKQSRSRRKDGKSQSRR</sequence>
<feature type="region of interest" description="Disordered" evidence="5">
    <location>
        <begin position="150"/>
        <end position="256"/>
    </location>
</feature>
<dbReference type="GO" id="GO:0005730">
    <property type="term" value="C:nucleolus"/>
    <property type="evidence" value="ECO:0007669"/>
    <property type="project" value="UniProtKB-SubCell"/>
</dbReference>
<protein>
    <recommendedName>
        <fullName evidence="8">Ribosomal RNA-processing protein 17</fullName>
    </recommendedName>
</protein>
<dbReference type="InterPro" id="IPR019186">
    <property type="entry name" value="Nucleolar_protein_12"/>
</dbReference>
<feature type="region of interest" description="Disordered" evidence="5">
    <location>
        <begin position="52"/>
        <end position="81"/>
    </location>
</feature>
<dbReference type="Proteomes" id="UP000053477">
    <property type="component" value="Unassembled WGS sequence"/>
</dbReference>